<feature type="chain" id="PRO_5041246810" evidence="2">
    <location>
        <begin position="19"/>
        <end position="80"/>
    </location>
</feature>
<dbReference type="EMBL" id="AP028215">
    <property type="protein sequence ID" value="BEI91256.1"/>
    <property type="molecule type" value="Genomic_DNA"/>
</dbReference>
<dbReference type="Proteomes" id="UP001233271">
    <property type="component" value="Chromosome 4"/>
</dbReference>
<feature type="signal peptide" evidence="2">
    <location>
        <begin position="1"/>
        <end position="18"/>
    </location>
</feature>
<dbReference type="KEGG" id="ccac:CcaHIS019_0400760"/>
<proteinExistence type="predicted"/>
<dbReference type="GeneID" id="85495126"/>
<gene>
    <name evidence="3" type="ORF">CcaverHIS019_0400760</name>
</gene>
<evidence type="ECO:0000313" key="4">
    <source>
        <dbReference type="Proteomes" id="UP001233271"/>
    </source>
</evidence>
<evidence type="ECO:0000256" key="1">
    <source>
        <dbReference type="SAM" id="MobiDB-lite"/>
    </source>
</evidence>
<dbReference type="AlphaFoldDB" id="A0AA48L3F6"/>
<keyword evidence="4" id="KW-1185">Reference proteome</keyword>
<sequence length="80" mass="9268">MKLIILFLLTVVAHPHAGNKPREPDGAPIWRRHEPEPAHQPDLTPTPEVPCGWWYPPCWKRKVERGCTPWGPPCWKRDDA</sequence>
<protein>
    <submittedName>
        <fullName evidence="3">Uncharacterized protein</fullName>
    </submittedName>
</protein>
<reference evidence="3" key="1">
    <citation type="journal article" date="2023" name="BMC Genomics">
        <title>Chromosome-level genome assemblies of Cutaneotrichosporon spp. (Trichosporonales, Basidiomycota) reveal imbalanced evolution between nucleotide sequences and chromosome synteny.</title>
        <authorList>
            <person name="Kobayashi Y."/>
            <person name="Kayamori A."/>
            <person name="Aoki K."/>
            <person name="Shiwa Y."/>
            <person name="Matsutani M."/>
            <person name="Fujita N."/>
            <person name="Sugita T."/>
            <person name="Iwasaki W."/>
            <person name="Tanaka N."/>
            <person name="Takashima M."/>
        </authorList>
    </citation>
    <scope>NUCLEOTIDE SEQUENCE</scope>
    <source>
        <strain evidence="3">HIS019</strain>
    </source>
</reference>
<feature type="region of interest" description="Disordered" evidence="1">
    <location>
        <begin position="16"/>
        <end position="44"/>
    </location>
</feature>
<dbReference type="RefSeq" id="XP_060456521.1">
    <property type="nucleotide sequence ID" value="XM_060599870.1"/>
</dbReference>
<evidence type="ECO:0000313" key="3">
    <source>
        <dbReference type="EMBL" id="BEI91256.1"/>
    </source>
</evidence>
<keyword evidence="2" id="KW-0732">Signal</keyword>
<name>A0AA48L3F6_9TREE</name>
<accession>A0AA48L3F6</accession>
<evidence type="ECO:0000256" key="2">
    <source>
        <dbReference type="SAM" id="SignalP"/>
    </source>
</evidence>
<feature type="compositionally biased region" description="Basic and acidic residues" evidence="1">
    <location>
        <begin position="20"/>
        <end position="39"/>
    </location>
</feature>
<organism evidence="3 4">
    <name type="scientific">Cutaneotrichosporon cavernicola</name>
    <dbReference type="NCBI Taxonomy" id="279322"/>
    <lineage>
        <taxon>Eukaryota</taxon>
        <taxon>Fungi</taxon>
        <taxon>Dikarya</taxon>
        <taxon>Basidiomycota</taxon>
        <taxon>Agaricomycotina</taxon>
        <taxon>Tremellomycetes</taxon>
        <taxon>Trichosporonales</taxon>
        <taxon>Trichosporonaceae</taxon>
        <taxon>Cutaneotrichosporon</taxon>
    </lineage>
</organism>